<dbReference type="RefSeq" id="WP_087017625.1">
    <property type="nucleotide sequence ID" value="NZ_NHOC01000002.1"/>
</dbReference>
<dbReference type="AlphaFoldDB" id="A0A252F722"/>
<gene>
    <name evidence="1" type="ORF">CBW42_03080</name>
</gene>
<evidence type="ECO:0000313" key="1">
    <source>
        <dbReference type="EMBL" id="OUM21561.1"/>
    </source>
</evidence>
<accession>A0A252F722</accession>
<dbReference type="InterPro" id="IPR023118">
    <property type="entry name" value="YqaI_dom_sf"/>
</dbReference>
<organism evidence="1 2">
    <name type="scientific">Butyricicoccus porcorum</name>
    <dbReference type="NCBI Taxonomy" id="1945634"/>
    <lineage>
        <taxon>Bacteria</taxon>
        <taxon>Bacillati</taxon>
        <taxon>Bacillota</taxon>
        <taxon>Clostridia</taxon>
        <taxon>Eubacteriales</taxon>
        <taxon>Butyricicoccaceae</taxon>
        <taxon>Butyricicoccus</taxon>
    </lineage>
</organism>
<dbReference type="Proteomes" id="UP000194903">
    <property type="component" value="Unassembled WGS sequence"/>
</dbReference>
<sequence>MIYGRPDPQEEQPVAYCDYCGGEIYPGDSAYIPAEFDGMLHADCVKDWLYETYAWGLGVWCEVSCSGE</sequence>
<proteinExistence type="predicted"/>
<comment type="caution">
    <text evidence="1">The sequence shown here is derived from an EMBL/GenBank/DDBJ whole genome shotgun (WGS) entry which is preliminary data.</text>
</comment>
<dbReference type="EMBL" id="NHOC01000002">
    <property type="protein sequence ID" value="OUM21561.1"/>
    <property type="molecule type" value="Genomic_DNA"/>
</dbReference>
<reference evidence="1 2" key="1">
    <citation type="submission" date="2017-05" db="EMBL/GenBank/DDBJ databases">
        <title>Butyricicoccus porcorum sp. nov. a butyrate-producing bacterium from the swine intestinal tract.</title>
        <authorList>
            <person name="Trachsel J."/>
            <person name="Humphrey S."/>
            <person name="Allen H.K."/>
        </authorList>
    </citation>
    <scope>NUCLEOTIDE SEQUENCE [LARGE SCALE GENOMIC DNA]</scope>
    <source>
        <strain evidence="1">BB10</strain>
    </source>
</reference>
<evidence type="ECO:0000313" key="2">
    <source>
        <dbReference type="Proteomes" id="UP000194903"/>
    </source>
</evidence>
<dbReference type="OrthoDB" id="2065891at2"/>
<keyword evidence="2" id="KW-1185">Reference proteome</keyword>
<name>A0A252F722_9FIRM</name>
<protein>
    <submittedName>
        <fullName evidence="1">Uncharacterized protein</fullName>
    </submittedName>
</protein>
<dbReference type="SUPFAM" id="SSF160713">
    <property type="entry name" value="YqaI-like"/>
    <property type="match status" value="1"/>
</dbReference>